<name>A0A1R2BU46_9CILI</name>
<gene>
    <name evidence="1" type="ORF">SteCoe_19437</name>
</gene>
<dbReference type="EMBL" id="MPUH01000428">
    <property type="protein sequence ID" value="OMJ80339.1"/>
    <property type="molecule type" value="Genomic_DNA"/>
</dbReference>
<dbReference type="AlphaFoldDB" id="A0A1R2BU46"/>
<keyword evidence="2" id="KW-1185">Reference proteome</keyword>
<proteinExistence type="predicted"/>
<dbReference type="OrthoDB" id="285200at2759"/>
<reference evidence="1 2" key="1">
    <citation type="submission" date="2016-11" db="EMBL/GenBank/DDBJ databases">
        <title>The macronuclear genome of Stentor coeruleus: a giant cell with tiny introns.</title>
        <authorList>
            <person name="Slabodnick M."/>
            <person name="Ruby J.G."/>
            <person name="Reiff S.B."/>
            <person name="Swart E.C."/>
            <person name="Gosai S."/>
            <person name="Prabakaran S."/>
            <person name="Witkowska E."/>
            <person name="Larue G.E."/>
            <person name="Fisher S."/>
            <person name="Freeman R.M."/>
            <person name="Gunawardena J."/>
            <person name="Chu W."/>
            <person name="Stover N.A."/>
            <person name="Gregory B.D."/>
            <person name="Nowacki M."/>
            <person name="Derisi J."/>
            <person name="Roy S.W."/>
            <person name="Marshall W.F."/>
            <person name="Sood P."/>
        </authorList>
    </citation>
    <scope>NUCLEOTIDE SEQUENCE [LARGE SCALE GENOMIC DNA]</scope>
    <source>
        <strain evidence="1">WM001</strain>
    </source>
</reference>
<evidence type="ECO:0000313" key="2">
    <source>
        <dbReference type="Proteomes" id="UP000187209"/>
    </source>
</evidence>
<dbReference type="Proteomes" id="UP000187209">
    <property type="component" value="Unassembled WGS sequence"/>
</dbReference>
<comment type="caution">
    <text evidence="1">The sequence shown here is derived from an EMBL/GenBank/DDBJ whole genome shotgun (WGS) entry which is preliminary data.</text>
</comment>
<accession>A0A1R2BU46</accession>
<evidence type="ECO:0000313" key="1">
    <source>
        <dbReference type="EMBL" id="OMJ80339.1"/>
    </source>
</evidence>
<sequence length="276" mass="30807">MCNFNNICYVNDGTCSCKKLSSYQEIIKPMPVFFSASANINPFEILFRMMAQQNEAMKLIAEQAKSILEKISSLPQGPSQSIASTSVFGDEIASSNQLQKFLYGENPQHIFSLELLSEMPNPAYKERSFSLLIQIVDANGNKTTLTENLDFAIQLFTMESPPKLLKANTSGDKIIKGNLDFAIQLFTMESPPKLVKANTSGDKIIKGNAEVKSNSTVIFTKIAIKEVSSHFRNGYFFLVVAPKNCRYIKPLIIENLIVKARKMNKESLPIKKSKAE</sequence>
<protein>
    <submittedName>
        <fullName evidence="1">Uncharacterized protein</fullName>
    </submittedName>
</protein>
<organism evidence="1 2">
    <name type="scientific">Stentor coeruleus</name>
    <dbReference type="NCBI Taxonomy" id="5963"/>
    <lineage>
        <taxon>Eukaryota</taxon>
        <taxon>Sar</taxon>
        <taxon>Alveolata</taxon>
        <taxon>Ciliophora</taxon>
        <taxon>Postciliodesmatophora</taxon>
        <taxon>Heterotrichea</taxon>
        <taxon>Heterotrichida</taxon>
        <taxon>Stentoridae</taxon>
        <taxon>Stentor</taxon>
    </lineage>
</organism>